<evidence type="ECO:0000256" key="5">
    <source>
        <dbReference type="ARBA" id="ARBA00005363"/>
    </source>
</evidence>
<evidence type="ECO:0000256" key="19">
    <source>
        <dbReference type="SAM" id="Phobius"/>
    </source>
</evidence>
<dbReference type="eggNOG" id="ENOG502QVJJ">
    <property type="taxonomic scope" value="Eukaryota"/>
</dbReference>
<sequence>MRLQSSSPLIFLASLLPSLTAASGFDCAHIRVDGIEYDLSPLAGVHSLYHVEETEDVSVNTTYVLNICKPLKGAAIRGKAKCGTSKNICGFQETRFLDGSEDFEYAFPVAGLDPMGHGSIDPEVTRLKQLDSTQEGLLVKLNGGEYREEPTKPKSKKGASAVIEFQCDPDRTGLEGLKDIKDDDEKQERRGIKRDDDDKDKDGGDNKDDDKDGKDGDPKISRSLSFKSFGPGDDKSYVLKLDWKTKYACDNHVRDNKGSNSSSHWGFFTWLIIIVFLCTAAYLIFGSWLNYNRYGARGWDLLPHGDTIRDVPYIFNDWIRRVINTVQGTGTRGGYSAV</sequence>
<dbReference type="FunFam" id="2.70.130.10:FF:000035">
    <property type="entry name" value="Autophagy protein Atg27, putative"/>
    <property type="match status" value="1"/>
</dbReference>
<keyword evidence="7" id="KW-0813">Transport</keyword>
<dbReference type="SUPFAM" id="SSF50911">
    <property type="entry name" value="Mannose 6-phosphate receptor domain"/>
    <property type="match status" value="1"/>
</dbReference>
<comment type="similarity">
    <text evidence="5">Belongs to the ATG27 family.</text>
</comment>
<keyword evidence="8 19" id="KW-0812">Transmembrane</keyword>
<dbReference type="HOGENOM" id="CLU_047751_0_0_1"/>
<dbReference type="GO" id="GO:0000139">
    <property type="term" value="C:Golgi membrane"/>
    <property type="evidence" value="ECO:0007669"/>
    <property type="project" value="UniProtKB-SubCell"/>
</dbReference>
<feature type="transmembrane region" description="Helical" evidence="19">
    <location>
        <begin position="265"/>
        <end position="285"/>
    </location>
</feature>
<evidence type="ECO:0000259" key="21">
    <source>
        <dbReference type="PROSITE" id="PS51914"/>
    </source>
</evidence>
<evidence type="ECO:0000256" key="13">
    <source>
        <dbReference type="ARBA" id="ARBA00023034"/>
    </source>
</evidence>
<name>V5HWT8_BYSSN</name>
<keyword evidence="16" id="KW-1015">Disulfide bond</keyword>
<feature type="compositionally biased region" description="Basic and acidic residues" evidence="18">
    <location>
        <begin position="168"/>
        <end position="220"/>
    </location>
</feature>
<dbReference type="GO" id="GO:0015031">
    <property type="term" value="P:protein transport"/>
    <property type="evidence" value="ECO:0007669"/>
    <property type="project" value="UniProtKB-KW"/>
</dbReference>
<dbReference type="Proteomes" id="UP000018001">
    <property type="component" value="Unassembled WGS sequence"/>
</dbReference>
<dbReference type="Gene3D" id="2.70.130.10">
    <property type="entry name" value="Mannose-6-phosphate receptor binding domain"/>
    <property type="match status" value="1"/>
</dbReference>
<evidence type="ECO:0000256" key="14">
    <source>
        <dbReference type="ARBA" id="ARBA00023128"/>
    </source>
</evidence>
<feature type="chain" id="PRO_5004736447" description="Autophagy-related protein 27" evidence="20">
    <location>
        <begin position="23"/>
        <end position="338"/>
    </location>
</feature>
<keyword evidence="12" id="KW-0072">Autophagy</keyword>
<evidence type="ECO:0000256" key="16">
    <source>
        <dbReference type="ARBA" id="ARBA00023157"/>
    </source>
</evidence>
<evidence type="ECO:0000256" key="17">
    <source>
        <dbReference type="ARBA" id="ARBA00023329"/>
    </source>
</evidence>
<keyword evidence="15 19" id="KW-0472">Membrane</keyword>
<dbReference type="PROSITE" id="PS51914">
    <property type="entry name" value="MRH"/>
    <property type="match status" value="1"/>
</dbReference>
<reference evidence="23" key="1">
    <citation type="journal article" date="2014" name="Genome Announc.">
        <title>Draft genome sequence of the formaldehyde-resistant fungus Byssochlamys spectabilis No. 5 (anamorph Paecilomyces variotii No. 5) (NBRC109023).</title>
        <authorList>
            <person name="Oka T."/>
            <person name="Ekino K."/>
            <person name="Fukuda K."/>
            <person name="Nomura Y."/>
        </authorList>
    </citation>
    <scope>NUCLEOTIDE SEQUENCE [LARGE SCALE GENOMIC DNA]</scope>
    <source>
        <strain evidence="23">No. 5 / NBRC 109023</strain>
    </source>
</reference>
<evidence type="ECO:0000256" key="15">
    <source>
        <dbReference type="ARBA" id="ARBA00023136"/>
    </source>
</evidence>
<evidence type="ECO:0000256" key="4">
    <source>
        <dbReference type="ARBA" id="ARBA00004614"/>
    </source>
</evidence>
<evidence type="ECO:0000313" key="22">
    <source>
        <dbReference type="EMBL" id="GAD94305.1"/>
    </source>
</evidence>
<dbReference type="AlphaFoldDB" id="V5HWT8"/>
<keyword evidence="10" id="KW-0653">Protein transport</keyword>
<evidence type="ECO:0000256" key="6">
    <source>
        <dbReference type="ARBA" id="ARBA00013776"/>
    </source>
</evidence>
<dbReference type="PANTHER" id="PTHR15071:SF13">
    <property type="entry name" value="AUTOPHAGY-RELATED PROTEIN 27"/>
    <property type="match status" value="1"/>
</dbReference>
<feature type="signal peptide" evidence="20">
    <location>
        <begin position="1"/>
        <end position="22"/>
    </location>
</feature>
<evidence type="ECO:0000256" key="20">
    <source>
        <dbReference type="SAM" id="SignalP"/>
    </source>
</evidence>
<evidence type="ECO:0000256" key="7">
    <source>
        <dbReference type="ARBA" id="ARBA00022448"/>
    </source>
</evidence>
<keyword evidence="13" id="KW-0333">Golgi apparatus</keyword>
<proteinExistence type="inferred from homology"/>
<dbReference type="PANTHER" id="PTHR15071">
    <property type="entry name" value="MANNOSE-6-PHOSPHATE RECEPTOR FAMILY MEMBER"/>
    <property type="match status" value="1"/>
</dbReference>
<evidence type="ECO:0000313" key="23">
    <source>
        <dbReference type="Proteomes" id="UP000018001"/>
    </source>
</evidence>
<dbReference type="OrthoDB" id="29460at2759"/>
<feature type="domain" description="MRH" evidence="21">
    <location>
        <begin position="25"/>
        <end position="251"/>
    </location>
</feature>
<evidence type="ECO:0000256" key="1">
    <source>
        <dbReference type="ARBA" id="ARBA00004304"/>
    </source>
</evidence>
<gene>
    <name evidence="22" type="ORF">PVAR5_2930</name>
</gene>
<comment type="caution">
    <text evidence="22">The sequence shown here is derived from an EMBL/GenBank/DDBJ whole genome shotgun (WGS) entry which is preliminary data.</text>
</comment>
<accession>V5HWT8</accession>
<evidence type="ECO:0000256" key="18">
    <source>
        <dbReference type="SAM" id="MobiDB-lite"/>
    </source>
</evidence>
<evidence type="ECO:0000256" key="8">
    <source>
        <dbReference type="ARBA" id="ARBA00022692"/>
    </source>
</evidence>
<keyword evidence="17" id="KW-0968">Cytoplasmic vesicle</keyword>
<dbReference type="Pfam" id="PF09451">
    <property type="entry name" value="ATG27"/>
    <property type="match status" value="1"/>
</dbReference>
<dbReference type="InParanoid" id="V5HWT8"/>
<dbReference type="InterPro" id="IPR044865">
    <property type="entry name" value="MRH_dom"/>
</dbReference>
<dbReference type="InterPro" id="IPR018939">
    <property type="entry name" value="Autophagy-rel_prot_27"/>
</dbReference>
<keyword evidence="23" id="KW-1185">Reference proteome</keyword>
<evidence type="ECO:0000256" key="10">
    <source>
        <dbReference type="ARBA" id="ARBA00022927"/>
    </source>
</evidence>
<evidence type="ECO:0000256" key="2">
    <source>
        <dbReference type="ARBA" id="ARBA00004358"/>
    </source>
</evidence>
<dbReference type="GO" id="GO:0031966">
    <property type="term" value="C:mitochondrial membrane"/>
    <property type="evidence" value="ECO:0007669"/>
    <property type="project" value="UniProtKB-SubCell"/>
</dbReference>
<evidence type="ECO:0000256" key="9">
    <source>
        <dbReference type="ARBA" id="ARBA00022729"/>
    </source>
</evidence>
<comment type="subcellular location">
    <subcellularLocation>
        <location evidence="2">Cytoplasmic vesicle membrane</location>
        <topology evidence="2">Single-pass type I membrane protein</topology>
    </subcellularLocation>
    <subcellularLocation>
        <location evidence="4">Golgi apparatus membrane</location>
        <topology evidence="4">Single-pass type I membrane protein</topology>
    </subcellularLocation>
    <subcellularLocation>
        <location evidence="1">Mitochondrion membrane</location>
        <topology evidence="1">Single-pass membrane protein</topology>
    </subcellularLocation>
    <subcellularLocation>
        <location evidence="3">Preautophagosomal structure membrane</location>
        <topology evidence="3">Single-pass type I membrane protein</topology>
    </subcellularLocation>
</comment>
<dbReference type="InterPro" id="IPR009011">
    <property type="entry name" value="Man6P_isomerase_rcpt-bd_dom_sf"/>
</dbReference>
<dbReference type="GO" id="GO:0030659">
    <property type="term" value="C:cytoplasmic vesicle membrane"/>
    <property type="evidence" value="ECO:0007669"/>
    <property type="project" value="UniProtKB-SubCell"/>
</dbReference>
<dbReference type="GO" id="GO:0034045">
    <property type="term" value="C:phagophore assembly site membrane"/>
    <property type="evidence" value="ECO:0007669"/>
    <property type="project" value="UniProtKB-SubCell"/>
</dbReference>
<dbReference type="EMBL" id="BAUL01000086">
    <property type="protein sequence ID" value="GAD94305.1"/>
    <property type="molecule type" value="Genomic_DNA"/>
</dbReference>
<dbReference type="GO" id="GO:0006914">
    <property type="term" value="P:autophagy"/>
    <property type="evidence" value="ECO:0007669"/>
    <property type="project" value="UniProtKB-KW"/>
</dbReference>
<protein>
    <recommendedName>
        <fullName evidence="6">Autophagy-related protein 27</fullName>
    </recommendedName>
</protein>
<organism evidence="22 23">
    <name type="scientific">Byssochlamys spectabilis (strain No. 5 / NBRC 109023)</name>
    <name type="common">Paecilomyces variotii</name>
    <dbReference type="NCBI Taxonomy" id="1356009"/>
    <lineage>
        <taxon>Eukaryota</taxon>
        <taxon>Fungi</taxon>
        <taxon>Dikarya</taxon>
        <taxon>Ascomycota</taxon>
        <taxon>Pezizomycotina</taxon>
        <taxon>Eurotiomycetes</taxon>
        <taxon>Eurotiomycetidae</taxon>
        <taxon>Eurotiales</taxon>
        <taxon>Thermoascaceae</taxon>
        <taxon>Paecilomyces</taxon>
    </lineage>
</organism>
<keyword evidence="9 20" id="KW-0732">Signal</keyword>
<evidence type="ECO:0000256" key="3">
    <source>
        <dbReference type="ARBA" id="ARBA00004472"/>
    </source>
</evidence>
<feature type="region of interest" description="Disordered" evidence="18">
    <location>
        <begin position="139"/>
        <end position="227"/>
    </location>
</feature>
<evidence type="ECO:0000256" key="11">
    <source>
        <dbReference type="ARBA" id="ARBA00022989"/>
    </source>
</evidence>
<keyword evidence="11 19" id="KW-1133">Transmembrane helix</keyword>
<keyword evidence="14" id="KW-0496">Mitochondrion</keyword>
<evidence type="ECO:0000256" key="12">
    <source>
        <dbReference type="ARBA" id="ARBA00023006"/>
    </source>
</evidence>